<accession>A0A7Z7NB63</accession>
<gene>
    <name evidence="8" type="primary">fklB</name>
    <name evidence="8" type="ORF">MSIMFB_03101</name>
</gene>
<feature type="compositionally biased region" description="Polar residues" evidence="6">
    <location>
        <begin position="105"/>
        <end position="117"/>
    </location>
</feature>
<feature type="region of interest" description="Disordered" evidence="6">
    <location>
        <begin position="85"/>
        <end position="117"/>
    </location>
</feature>
<keyword evidence="2 4" id="KW-0697">Rotamase</keyword>
<dbReference type="PANTHER" id="PTHR10516:SF443">
    <property type="entry name" value="FK506-BINDING PROTEIN 59-RELATED"/>
    <property type="match status" value="1"/>
</dbReference>
<name>A0A7Z7NB63_9MYCO</name>
<comment type="caution">
    <text evidence="8">The sequence shown here is derived from an EMBL/GenBank/DDBJ whole genome shotgun (WGS) entry which is preliminary data.</text>
</comment>
<keyword evidence="9" id="KW-1185">Reference proteome</keyword>
<dbReference type="PANTHER" id="PTHR10516">
    <property type="entry name" value="PEPTIDYL-PROLYL CIS-TRANS ISOMERASE"/>
    <property type="match status" value="1"/>
</dbReference>
<organism evidence="8 9">
    <name type="scientific">Mycobacterium simulans</name>
    <dbReference type="NCBI Taxonomy" id="627089"/>
    <lineage>
        <taxon>Bacteria</taxon>
        <taxon>Bacillati</taxon>
        <taxon>Actinomycetota</taxon>
        <taxon>Actinomycetes</taxon>
        <taxon>Mycobacteriales</taxon>
        <taxon>Mycobacteriaceae</taxon>
        <taxon>Mycobacterium</taxon>
    </lineage>
</organism>
<dbReference type="InterPro" id="IPR001179">
    <property type="entry name" value="PPIase_FKBP_dom"/>
</dbReference>
<evidence type="ECO:0000256" key="4">
    <source>
        <dbReference type="PROSITE-ProRule" id="PRU00277"/>
    </source>
</evidence>
<dbReference type="Gene3D" id="3.10.50.40">
    <property type="match status" value="1"/>
</dbReference>
<protein>
    <recommendedName>
        <fullName evidence="5">Peptidyl-prolyl cis-trans isomerase</fullName>
        <ecNumber evidence="5">5.2.1.8</ecNumber>
    </recommendedName>
</protein>
<dbReference type="Proteomes" id="UP000554965">
    <property type="component" value="Unassembled WGS sequence"/>
</dbReference>
<keyword evidence="3 4" id="KW-0413">Isomerase</keyword>
<dbReference type="AlphaFoldDB" id="A0A7Z7NB63"/>
<proteinExistence type="inferred from homology"/>
<feature type="domain" description="PPIase FKBP-type" evidence="7">
    <location>
        <begin position="151"/>
        <end position="238"/>
    </location>
</feature>
<evidence type="ECO:0000256" key="1">
    <source>
        <dbReference type="ARBA" id="ARBA00000971"/>
    </source>
</evidence>
<dbReference type="EMBL" id="OCTY01000002">
    <property type="protein sequence ID" value="SOJ55619.1"/>
    <property type="molecule type" value="Genomic_DNA"/>
</dbReference>
<evidence type="ECO:0000313" key="9">
    <source>
        <dbReference type="Proteomes" id="UP000554965"/>
    </source>
</evidence>
<evidence type="ECO:0000313" key="8">
    <source>
        <dbReference type="EMBL" id="SOJ55619.1"/>
    </source>
</evidence>
<dbReference type="InterPro" id="IPR050689">
    <property type="entry name" value="FKBP-type_PPIase"/>
</dbReference>
<dbReference type="PROSITE" id="PS50059">
    <property type="entry name" value="FKBP_PPIASE"/>
    <property type="match status" value="1"/>
</dbReference>
<evidence type="ECO:0000259" key="7">
    <source>
        <dbReference type="PROSITE" id="PS50059"/>
    </source>
</evidence>
<evidence type="ECO:0000256" key="2">
    <source>
        <dbReference type="ARBA" id="ARBA00023110"/>
    </source>
</evidence>
<comment type="similarity">
    <text evidence="5">Belongs to the FKBP-type PPIase family.</text>
</comment>
<evidence type="ECO:0000256" key="6">
    <source>
        <dbReference type="SAM" id="MobiDB-lite"/>
    </source>
</evidence>
<dbReference type="EC" id="5.2.1.8" evidence="5"/>
<dbReference type="Pfam" id="PF00254">
    <property type="entry name" value="FKBP_C"/>
    <property type="match status" value="1"/>
</dbReference>
<dbReference type="GO" id="GO:0003755">
    <property type="term" value="F:peptidyl-prolyl cis-trans isomerase activity"/>
    <property type="evidence" value="ECO:0007669"/>
    <property type="project" value="UniProtKB-UniRule"/>
</dbReference>
<evidence type="ECO:0000256" key="3">
    <source>
        <dbReference type="ARBA" id="ARBA00023235"/>
    </source>
</evidence>
<comment type="catalytic activity">
    <reaction evidence="1 4 5">
        <text>[protein]-peptidylproline (omega=180) = [protein]-peptidylproline (omega=0)</text>
        <dbReference type="Rhea" id="RHEA:16237"/>
        <dbReference type="Rhea" id="RHEA-COMP:10747"/>
        <dbReference type="Rhea" id="RHEA-COMP:10748"/>
        <dbReference type="ChEBI" id="CHEBI:83833"/>
        <dbReference type="ChEBI" id="CHEBI:83834"/>
        <dbReference type="EC" id="5.2.1.8"/>
    </reaction>
</comment>
<dbReference type="SUPFAM" id="SSF54534">
    <property type="entry name" value="FKBP-like"/>
    <property type="match status" value="1"/>
</dbReference>
<sequence>MFTESTAPSAQCATLAAIGDPSAPPHCEVPRRIALSPSEGLPVRHAISGCSVTAVKSSWVYSSVALAACVATIVLTPAVSGEATAAGSCPTAAPQNGGTPDWTLAGTTGSIAVTGSTDTTAPRVNVTAPFSVTQTQVQTLHAGDGPVVPGTARVSVCYMGVNGRDGSVFDSSYERGAPVDFPLGGVVPGFQKAIAGQKVGSTVAVAMTSADGYPSGQPSAGIRPGDTLVFAIKILGASS</sequence>
<evidence type="ECO:0000256" key="5">
    <source>
        <dbReference type="RuleBase" id="RU003915"/>
    </source>
</evidence>
<reference evidence="8 9" key="1">
    <citation type="submission" date="2017-10" db="EMBL/GenBank/DDBJ databases">
        <authorList>
            <consortium name="Urmite Genomes"/>
        </authorList>
    </citation>
    <scope>NUCLEOTIDE SEQUENCE [LARGE SCALE GENOMIC DNA]</scope>
    <source>
        <strain evidence="8 9">FB-527</strain>
    </source>
</reference>
<dbReference type="InterPro" id="IPR046357">
    <property type="entry name" value="PPIase_dom_sf"/>
</dbReference>